<evidence type="ECO:0000256" key="1">
    <source>
        <dbReference type="ARBA" id="ARBA00022670"/>
    </source>
</evidence>
<dbReference type="KEGG" id="ere:EUBREC_2603"/>
<dbReference type="GeneID" id="86989338"/>
<evidence type="ECO:0000256" key="2">
    <source>
        <dbReference type="ARBA" id="ARBA00022723"/>
    </source>
</evidence>
<evidence type="ECO:0000256" key="6">
    <source>
        <dbReference type="RuleBase" id="RU368091"/>
    </source>
</evidence>
<gene>
    <name evidence="9" type="ordered locus">EUBREC_2603</name>
</gene>
<keyword evidence="1 6" id="KW-0645">Protease</keyword>
<evidence type="ECO:0000313" key="10">
    <source>
        <dbReference type="Proteomes" id="UP000001477"/>
    </source>
</evidence>
<dbReference type="Pfam" id="PF08439">
    <property type="entry name" value="Peptidase_M3_N"/>
    <property type="match status" value="1"/>
</dbReference>
<dbReference type="CDD" id="cd09608">
    <property type="entry name" value="M3B_PepF"/>
    <property type="match status" value="1"/>
</dbReference>
<comment type="similarity">
    <text evidence="6">Belongs to the peptidase M3B family.</text>
</comment>
<keyword evidence="3 6" id="KW-0378">Hydrolase</keyword>
<dbReference type="PaxDb" id="515619-EUBREC_2603"/>
<name>C4ZGC8_AGARV</name>
<dbReference type="PANTHER" id="PTHR11804:SF84">
    <property type="entry name" value="SACCHAROLYSIN"/>
    <property type="match status" value="1"/>
</dbReference>
<dbReference type="Gene3D" id="1.20.140.70">
    <property type="entry name" value="Oligopeptidase f, N-terminal domain"/>
    <property type="match status" value="1"/>
</dbReference>
<dbReference type="Gene3D" id="1.10.287.830">
    <property type="entry name" value="putative peptidase helix hairpin domain like"/>
    <property type="match status" value="1"/>
</dbReference>
<sequence>MSEKRLQKRDEISDEYKWKLEDMYETDELWEAECEKASQIAEKLSGFKGHLADSAATLLDFFKKQDELSYYLERIVVYANERSHQDTAVSKYQAYVSKAETLTVQASGALAFASPEILQIDDKRLESFYSESNELMHYKRAIDEIMRQKEHTLSAAEENILAQCGEMAAAPENIFSMFNNADIKFPYITDVEGNKIRITHGNFIDFLSSKDRSLRKQVFRGVYDSYKKWSNTVSMMYISKLKNDTFYARVRKYDSARTMYLSGGDIPESVYDNLIETVHAHLPALHRYMALRKKLLGVEHLHMYDLFAPIVDNVQTTYTYDEAKKLVAKALEPMGDEYVSTLKAGMESGWIDVYENENKRSGAYSWGAYGTHPYVLLNYADNLDSVFTLAHEMGHAMHTYYSNEHQSITYAGYLIFVAEVASTCNESLLMHYMLEHCEDENERKYLMTHFLDGFRTTLFRQAQFAEFEHIAHRKMQKGEPVTKDVLNELWYELNVQYYGPDMRVDDEISYEWMRIPHFYTPYYVYQYSTGYSAAVAFSKKILEEGKPAVDKYIGNFLCGGCSKNPIELLKSAGVDMSTPKPVDDALNVFEDYLKQFETATK</sequence>
<dbReference type="Pfam" id="PF01432">
    <property type="entry name" value="Peptidase_M3"/>
    <property type="match status" value="1"/>
</dbReference>
<evidence type="ECO:0000259" key="7">
    <source>
        <dbReference type="Pfam" id="PF01432"/>
    </source>
</evidence>
<keyword evidence="2 6" id="KW-0479">Metal-binding</keyword>
<dbReference type="AlphaFoldDB" id="C4ZGC8"/>
<dbReference type="EC" id="3.4.24.-" evidence="6"/>
<dbReference type="HOGENOM" id="CLU_021290_2_0_9"/>
<dbReference type="InterPro" id="IPR001567">
    <property type="entry name" value="Pept_M3A_M3B_dom"/>
</dbReference>
<accession>C4ZGC8</accession>
<dbReference type="Gene3D" id="1.10.1370.20">
    <property type="entry name" value="Oligoendopeptidase f, C-terminal domain"/>
    <property type="match status" value="1"/>
</dbReference>
<dbReference type="GO" id="GO:0004222">
    <property type="term" value="F:metalloendopeptidase activity"/>
    <property type="evidence" value="ECO:0007669"/>
    <property type="project" value="UniProtKB-UniRule"/>
</dbReference>
<reference evidence="9 10" key="1">
    <citation type="journal article" date="2009" name="Proc. Natl. Acad. Sci. U.S.A.">
        <title>Characterizing a model human gut microbiota composed of members of its two dominant bacterial phyla.</title>
        <authorList>
            <person name="Mahowald M.A."/>
            <person name="Rey F.E."/>
            <person name="Seedorf H."/>
            <person name="Turnbaugh P.J."/>
            <person name="Fulton R.S."/>
            <person name="Wollam A."/>
            <person name="Shah N."/>
            <person name="Wang C."/>
            <person name="Magrini V."/>
            <person name="Wilson R.K."/>
            <person name="Cantarel B.L."/>
            <person name="Coutinho P.M."/>
            <person name="Henrissat B."/>
            <person name="Crock L.W."/>
            <person name="Russell A."/>
            <person name="Verberkmoes N.C."/>
            <person name="Hettich R.L."/>
            <person name="Gordon J.I."/>
        </authorList>
    </citation>
    <scope>NUCLEOTIDE SEQUENCE [LARGE SCALE GENOMIC DNA]</scope>
    <source>
        <strain evidence="10">ATCC 33656 / DSM 3377 / JCM 17463 / KCTC 5835 / LMG 30912 / VPI 0990</strain>
    </source>
</reference>
<dbReference type="GO" id="GO:0006508">
    <property type="term" value="P:proteolysis"/>
    <property type="evidence" value="ECO:0007669"/>
    <property type="project" value="UniProtKB-KW"/>
</dbReference>
<evidence type="ECO:0000256" key="5">
    <source>
        <dbReference type="ARBA" id="ARBA00023049"/>
    </source>
</evidence>
<organism evidence="9 10">
    <name type="scientific">Agathobacter rectalis (strain ATCC 33656 / DSM 3377 / JCM 17463 / KCTC 5835 / VPI 0990)</name>
    <name type="common">Eubacterium rectale</name>
    <dbReference type="NCBI Taxonomy" id="515619"/>
    <lineage>
        <taxon>Bacteria</taxon>
        <taxon>Bacillati</taxon>
        <taxon>Bacillota</taxon>
        <taxon>Clostridia</taxon>
        <taxon>Lachnospirales</taxon>
        <taxon>Lachnospiraceae</taxon>
        <taxon>Agathobacter</taxon>
    </lineage>
</organism>
<dbReference type="SUPFAM" id="SSF55486">
    <property type="entry name" value="Metalloproteases ('zincins'), catalytic domain"/>
    <property type="match status" value="1"/>
</dbReference>
<protein>
    <recommendedName>
        <fullName evidence="6">Oligopeptidase F</fullName>
        <ecNumber evidence="6">3.4.24.-</ecNumber>
    </recommendedName>
</protein>
<dbReference type="STRING" id="515619.EUBREC_2603"/>
<dbReference type="InterPro" id="IPR004438">
    <property type="entry name" value="Peptidase_M3B"/>
</dbReference>
<dbReference type="NCBIfam" id="TIGR00181">
    <property type="entry name" value="pepF"/>
    <property type="match status" value="1"/>
</dbReference>
<evidence type="ECO:0000256" key="3">
    <source>
        <dbReference type="ARBA" id="ARBA00022801"/>
    </source>
</evidence>
<keyword evidence="4 6" id="KW-0862">Zinc</keyword>
<comment type="function">
    <text evidence="6">Has oligopeptidase activity and degrades a variety of small bioactive peptides.</text>
</comment>
<dbReference type="InterPro" id="IPR013647">
    <property type="entry name" value="OligopepF_N_dom"/>
</dbReference>
<dbReference type="GO" id="GO:0006518">
    <property type="term" value="P:peptide metabolic process"/>
    <property type="evidence" value="ECO:0007669"/>
    <property type="project" value="TreeGrafter"/>
</dbReference>
<evidence type="ECO:0000256" key="4">
    <source>
        <dbReference type="ARBA" id="ARBA00022833"/>
    </source>
</evidence>
<dbReference type="PANTHER" id="PTHR11804">
    <property type="entry name" value="PROTEASE M3 THIMET OLIGOPEPTIDASE-RELATED"/>
    <property type="match status" value="1"/>
</dbReference>
<feature type="domain" description="Peptidase M3A/M3B catalytic" evidence="7">
    <location>
        <begin position="207"/>
        <end position="587"/>
    </location>
</feature>
<dbReference type="EMBL" id="CP001107">
    <property type="protein sequence ID" value="ACR76334.1"/>
    <property type="molecule type" value="Genomic_DNA"/>
</dbReference>
<evidence type="ECO:0000313" key="9">
    <source>
        <dbReference type="EMBL" id="ACR76334.1"/>
    </source>
</evidence>
<keyword evidence="5 6" id="KW-0482">Metalloprotease</keyword>
<proteinExistence type="inferred from homology"/>
<feature type="domain" description="Oligopeptidase F N-terminal" evidence="8">
    <location>
        <begin position="116"/>
        <end position="185"/>
    </location>
</feature>
<dbReference type="Proteomes" id="UP000001477">
    <property type="component" value="Chromosome"/>
</dbReference>
<dbReference type="GO" id="GO:0046872">
    <property type="term" value="F:metal ion binding"/>
    <property type="evidence" value="ECO:0007669"/>
    <property type="project" value="UniProtKB-UniRule"/>
</dbReference>
<dbReference type="RefSeq" id="WP_012743423.1">
    <property type="nucleotide sequence ID" value="NC_012781.1"/>
</dbReference>
<comment type="cofactor">
    <cofactor evidence="6">
        <name>Zn(2+)</name>
        <dbReference type="ChEBI" id="CHEBI:29105"/>
    </cofactor>
    <text evidence="6">Binds 1 zinc ion.</text>
</comment>
<dbReference type="InterPro" id="IPR042088">
    <property type="entry name" value="OligoPept_F_C"/>
</dbReference>
<dbReference type="InterPro" id="IPR045090">
    <property type="entry name" value="Pept_M3A_M3B"/>
</dbReference>
<evidence type="ECO:0000259" key="8">
    <source>
        <dbReference type="Pfam" id="PF08439"/>
    </source>
</evidence>